<dbReference type="Gene3D" id="1.10.10.10">
    <property type="entry name" value="Winged helix-like DNA-binding domain superfamily/Winged helix DNA-binding domain"/>
    <property type="match status" value="1"/>
</dbReference>
<organism evidence="2 3">
    <name type="scientific">Streptomyces chitinivorans</name>
    <dbReference type="NCBI Taxonomy" id="1257027"/>
    <lineage>
        <taxon>Bacteria</taxon>
        <taxon>Bacillati</taxon>
        <taxon>Actinomycetota</taxon>
        <taxon>Actinomycetes</taxon>
        <taxon>Kitasatosporales</taxon>
        <taxon>Streptomycetaceae</taxon>
        <taxon>Streptomyces</taxon>
    </lineage>
</organism>
<gene>
    <name evidence="2" type="ORF">ACG5V6_03240</name>
</gene>
<evidence type="ECO:0000313" key="2">
    <source>
        <dbReference type="EMBL" id="MFH0247231.1"/>
    </source>
</evidence>
<feature type="domain" description="HTH marR-type" evidence="1">
    <location>
        <begin position="18"/>
        <end position="150"/>
    </location>
</feature>
<comment type="caution">
    <text evidence="2">The sequence shown here is derived from an EMBL/GenBank/DDBJ whole genome shotgun (WGS) entry which is preliminary data.</text>
</comment>
<protein>
    <submittedName>
        <fullName evidence="2">MarR family winged helix-turn-helix transcriptional regulator</fullName>
    </submittedName>
</protein>
<accession>A0ABW7HMZ5</accession>
<keyword evidence="3" id="KW-1185">Reference proteome</keyword>
<proteinExistence type="predicted"/>
<dbReference type="InterPro" id="IPR036390">
    <property type="entry name" value="WH_DNA-bd_sf"/>
</dbReference>
<dbReference type="EMBL" id="JBIHMK010000006">
    <property type="protein sequence ID" value="MFH0247231.1"/>
    <property type="molecule type" value="Genomic_DNA"/>
</dbReference>
<sequence length="166" mass="18035">MKEEQDGAAQGEELLSQARELTPALYALARVLRLRGVREAGLAQLPPSELEVLRYVLDAPGTSLGELARALGLRTSNASTTVRGLVAQDLLRREPDPRDRRLVRLHPTMNAVHGMARIEGAWAEVFAQALGELADGERESLTAALPALRALGRALMTHRQEAARST</sequence>
<dbReference type="PANTHER" id="PTHR33164:SF103">
    <property type="entry name" value="REGULATORY PROTEIN MARR"/>
    <property type="match status" value="1"/>
</dbReference>
<dbReference type="PANTHER" id="PTHR33164">
    <property type="entry name" value="TRANSCRIPTIONAL REGULATOR, MARR FAMILY"/>
    <property type="match status" value="1"/>
</dbReference>
<dbReference type="SMART" id="SM00347">
    <property type="entry name" value="HTH_MARR"/>
    <property type="match status" value="1"/>
</dbReference>
<reference evidence="2 3" key="1">
    <citation type="submission" date="2024-10" db="EMBL/GenBank/DDBJ databases">
        <authorList>
            <person name="Cho J.-C."/>
        </authorList>
    </citation>
    <scope>NUCLEOTIDE SEQUENCE [LARGE SCALE GENOMIC DNA]</scope>
    <source>
        <strain evidence="2 3">KCTC29696</strain>
    </source>
</reference>
<dbReference type="InterPro" id="IPR036388">
    <property type="entry name" value="WH-like_DNA-bd_sf"/>
</dbReference>
<dbReference type="Proteomes" id="UP001607069">
    <property type="component" value="Unassembled WGS sequence"/>
</dbReference>
<evidence type="ECO:0000259" key="1">
    <source>
        <dbReference type="PROSITE" id="PS50995"/>
    </source>
</evidence>
<name>A0ABW7HMZ5_9ACTN</name>
<dbReference type="RefSeq" id="WP_279950787.1">
    <property type="nucleotide sequence ID" value="NZ_BAABEN010000001.1"/>
</dbReference>
<dbReference type="InterPro" id="IPR000835">
    <property type="entry name" value="HTH_MarR-typ"/>
</dbReference>
<evidence type="ECO:0000313" key="3">
    <source>
        <dbReference type="Proteomes" id="UP001607069"/>
    </source>
</evidence>
<dbReference type="Pfam" id="PF12802">
    <property type="entry name" value="MarR_2"/>
    <property type="match status" value="1"/>
</dbReference>
<dbReference type="PROSITE" id="PS50995">
    <property type="entry name" value="HTH_MARR_2"/>
    <property type="match status" value="1"/>
</dbReference>
<dbReference type="SUPFAM" id="SSF46785">
    <property type="entry name" value="Winged helix' DNA-binding domain"/>
    <property type="match status" value="1"/>
</dbReference>
<dbReference type="InterPro" id="IPR039422">
    <property type="entry name" value="MarR/SlyA-like"/>
</dbReference>